<feature type="domain" description="PA14" evidence="20">
    <location>
        <begin position="328"/>
        <end position="484"/>
    </location>
</feature>
<feature type="domain" description="Cadherin" evidence="18">
    <location>
        <begin position="4882"/>
        <end position="4990"/>
    </location>
</feature>
<evidence type="ECO:0000256" key="14">
    <source>
        <dbReference type="PROSITE-ProRule" id="PRU00043"/>
    </source>
</evidence>
<dbReference type="SUPFAM" id="SSF81296">
    <property type="entry name" value="E set domains"/>
    <property type="match status" value="12"/>
</dbReference>
<evidence type="ECO:0000256" key="16">
    <source>
        <dbReference type="SAM" id="Phobius"/>
    </source>
</evidence>
<dbReference type="Pfam" id="PF07691">
    <property type="entry name" value="PA14"/>
    <property type="match status" value="1"/>
</dbReference>
<keyword evidence="22" id="KW-1185">Reference proteome</keyword>
<comment type="caution">
    <text evidence="21">The sequence shown here is derived from an EMBL/GenBank/DDBJ whole genome shotgun (WGS) entry which is preliminary data.</text>
</comment>
<dbReference type="InterPro" id="IPR052387">
    <property type="entry name" value="Fibrocystin"/>
</dbReference>
<dbReference type="GO" id="GO:0000272">
    <property type="term" value="P:polysaccharide catabolic process"/>
    <property type="evidence" value="ECO:0007669"/>
    <property type="project" value="InterPro"/>
</dbReference>
<dbReference type="FunFam" id="2.60.40.60:FF:000081">
    <property type="entry name" value="protocadherin Fat 4"/>
    <property type="match status" value="1"/>
</dbReference>
<dbReference type="InterPro" id="IPR002126">
    <property type="entry name" value="Cadherin-like_dom"/>
</dbReference>
<accession>A0AAD9R263</accession>
<feature type="domain" description="Cadherin" evidence="18">
    <location>
        <begin position="4555"/>
        <end position="4661"/>
    </location>
</feature>
<organism evidence="21 22">
    <name type="scientific">Acropora cervicornis</name>
    <name type="common">Staghorn coral</name>
    <dbReference type="NCBI Taxonomy" id="6130"/>
    <lineage>
        <taxon>Eukaryota</taxon>
        <taxon>Metazoa</taxon>
        <taxon>Cnidaria</taxon>
        <taxon>Anthozoa</taxon>
        <taxon>Hexacorallia</taxon>
        <taxon>Scleractinia</taxon>
        <taxon>Astrocoeniina</taxon>
        <taxon>Acroporidae</taxon>
        <taxon>Acropora</taxon>
    </lineage>
</organism>
<feature type="domain" description="G8" evidence="19">
    <location>
        <begin position="3022"/>
        <end position="3149"/>
    </location>
</feature>
<reference evidence="21" key="1">
    <citation type="journal article" date="2023" name="G3 (Bethesda)">
        <title>Whole genome assembly and annotation of the endangered Caribbean coral Acropora cervicornis.</title>
        <authorList>
            <person name="Selwyn J.D."/>
            <person name="Vollmer S.V."/>
        </authorList>
    </citation>
    <scope>NUCLEOTIDE SEQUENCE</scope>
    <source>
        <strain evidence="21">K2</strain>
    </source>
</reference>
<keyword evidence="10 16" id="KW-1133">Transmembrane helix</keyword>
<dbReference type="FunFam" id="2.60.40.60:FF:000276">
    <property type="entry name" value="FAT atypical cadherin 2"/>
    <property type="match status" value="1"/>
</dbReference>
<dbReference type="PROSITE" id="PS51484">
    <property type="entry name" value="G8"/>
    <property type="match status" value="2"/>
</dbReference>
<dbReference type="InterPro" id="IPR015919">
    <property type="entry name" value="Cadherin-like_sf"/>
</dbReference>
<dbReference type="PROSITE" id="PS00232">
    <property type="entry name" value="CADHERIN_1"/>
    <property type="match status" value="3"/>
</dbReference>
<feature type="compositionally biased region" description="Low complexity" evidence="15">
    <location>
        <begin position="3979"/>
        <end position="4002"/>
    </location>
</feature>
<dbReference type="EMBL" id="JARQWQ010000005">
    <property type="protein sequence ID" value="KAK2571632.1"/>
    <property type="molecule type" value="Genomic_DNA"/>
</dbReference>
<evidence type="ECO:0000256" key="11">
    <source>
        <dbReference type="ARBA" id="ARBA00023136"/>
    </source>
</evidence>
<dbReference type="SUPFAM" id="SSF56988">
    <property type="entry name" value="Anthrax protective antigen"/>
    <property type="match status" value="1"/>
</dbReference>
<dbReference type="GO" id="GO:0005509">
    <property type="term" value="F:calcium ion binding"/>
    <property type="evidence" value="ECO:0007669"/>
    <property type="project" value="UniProtKB-UniRule"/>
</dbReference>
<keyword evidence="13" id="KW-0966">Cell projection</keyword>
<gene>
    <name evidence="21" type="ORF">P5673_002998</name>
</gene>
<feature type="domain" description="Cadherin" evidence="18">
    <location>
        <begin position="4662"/>
        <end position="4771"/>
    </location>
</feature>
<dbReference type="Pfam" id="PF01833">
    <property type="entry name" value="TIG"/>
    <property type="match status" value="13"/>
</dbReference>
<dbReference type="Pfam" id="PF10162">
    <property type="entry name" value="G8"/>
    <property type="match status" value="2"/>
</dbReference>
<dbReference type="PANTHER" id="PTHR46769:SF2">
    <property type="entry name" value="FIBROCYSTIN-L ISOFORM 2 PRECURSOR-RELATED"/>
    <property type="match status" value="1"/>
</dbReference>
<protein>
    <submittedName>
        <fullName evidence="21">Fibrocystin-L</fullName>
    </submittedName>
</protein>
<dbReference type="InterPro" id="IPR019316">
    <property type="entry name" value="G8_domain"/>
</dbReference>
<feature type="compositionally biased region" description="Low complexity" evidence="15">
    <location>
        <begin position="6244"/>
        <end position="6254"/>
    </location>
</feature>
<dbReference type="Gene3D" id="2.60.40.420">
    <property type="entry name" value="Cupredoxins - blue copper proteins"/>
    <property type="match status" value="1"/>
</dbReference>
<dbReference type="CDD" id="cd00102">
    <property type="entry name" value="IPT"/>
    <property type="match status" value="1"/>
</dbReference>
<dbReference type="Gene3D" id="2.60.40.10">
    <property type="entry name" value="Immunoglobulins"/>
    <property type="match status" value="12"/>
</dbReference>
<evidence type="ECO:0000256" key="9">
    <source>
        <dbReference type="ARBA" id="ARBA00022889"/>
    </source>
</evidence>
<dbReference type="InterPro" id="IPR011050">
    <property type="entry name" value="Pectin_lyase_fold/virulence"/>
</dbReference>
<dbReference type="InterPro" id="IPR020894">
    <property type="entry name" value="Cadherin_CS"/>
</dbReference>
<keyword evidence="12" id="KW-0325">Glycoprotein</keyword>
<dbReference type="SUPFAM" id="SSF51126">
    <property type="entry name" value="Pectin lyase-like"/>
    <property type="match status" value="2"/>
</dbReference>
<name>A0AAD9R263_ACRCE</name>
<evidence type="ECO:0000313" key="22">
    <source>
        <dbReference type="Proteomes" id="UP001249851"/>
    </source>
</evidence>
<dbReference type="Pfam" id="PF00028">
    <property type="entry name" value="Cadherin"/>
    <property type="match status" value="6"/>
</dbReference>
<evidence type="ECO:0000256" key="5">
    <source>
        <dbReference type="ARBA" id="ARBA00022692"/>
    </source>
</evidence>
<evidence type="ECO:0000259" key="19">
    <source>
        <dbReference type="PROSITE" id="PS51484"/>
    </source>
</evidence>
<evidence type="ECO:0000256" key="17">
    <source>
        <dbReference type="SAM" id="SignalP"/>
    </source>
</evidence>
<dbReference type="InterPro" id="IPR002909">
    <property type="entry name" value="IPT_dom"/>
</dbReference>
<dbReference type="InterPro" id="IPR013783">
    <property type="entry name" value="Ig-like_fold"/>
</dbReference>
<evidence type="ECO:0000256" key="12">
    <source>
        <dbReference type="ARBA" id="ARBA00023180"/>
    </source>
</evidence>
<evidence type="ECO:0000256" key="13">
    <source>
        <dbReference type="ARBA" id="ARBA00023273"/>
    </source>
</evidence>
<feature type="transmembrane region" description="Helical" evidence="16">
    <location>
        <begin position="6100"/>
        <end position="6125"/>
    </location>
</feature>
<feature type="domain" description="Cadherin" evidence="18">
    <location>
        <begin position="4991"/>
        <end position="5096"/>
    </location>
</feature>
<feature type="signal peptide" evidence="17">
    <location>
        <begin position="1"/>
        <end position="18"/>
    </location>
</feature>
<keyword evidence="8 14" id="KW-0106">Calcium</keyword>
<feature type="region of interest" description="Disordered" evidence="15">
    <location>
        <begin position="6203"/>
        <end position="6254"/>
    </location>
</feature>
<proteinExistence type="predicted"/>
<feature type="domain" description="G8" evidence="19">
    <location>
        <begin position="2173"/>
        <end position="2295"/>
    </location>
</feature>
<evidence type="ECO:0000256" key="8">
    <source>
        <dbReference type="ARBA" id="ARBA00022837"/>
    </source>
</evidence>
<feature type="domain" description="Cadherin" evidence="18">
    <location>
        <begin position="4773"/>
        <end position="4881"/>
    </location>
</feature>
<dbReference type="SUPFAM" id="SSF49313">
    <property type="entry name" value="Cadherin-like"/>
    <property type="match status" value="7"/>
</dbReference>
<feature type="domain" description="Cadherin" evidence="18">
    <location>
        <begin position="5209"/>
        <end position="5309"/>
    </location>
</feature>
<dbReference type="CDD" id="cd00603">
    <property type="entry name" value="IPT_PCSR"/>
    <property type="match status" value="10"/>
</dbReference>
<dbReference type="InterPro" id="IPR011658">
    <property type="entry name" value="PA14_dom"/>
</dbReference>
<dbReference type="InterPro" id="IPR037524">
    <property type="entry name" value="PA14/GLEYA"/>
</dbReference>
<dbReference type="Gene3D" id="2.60.40.60">
    <property type="entry name" value="Cadherins"/>
    <property type="match status" value="7"/>
</dbReference>
<dbReference type="PRINTS" id="PR00205">
    <property type="entry name" value="CADHERIN"/>
</dbReference>
<evidence type="ECO:0000313" key="21">
    <source>
        <dbReference type="EMBL" id="KAK2571632.1"/>
    </source>
</evidence>
<evidence type="ECO:0000256" key="15">
    <source>
        <dbReference type="SAM" id="MobiDB-lite"/>
    </source>
</evidence>
<dbReference type="SMART" id="SM00112">
    <property type="entry name" value="CA"/>
    <property type="match status" value="7"/>
</dbReference>
<dbReference type="SUPFAM" id="SSF49503">
    <property type="entry name" value="Cupredoxins"/>
    <property type="match status" value="1"/>
</dbReference>
<feature type="compositionally biased region" description="Basic and acidic residues" evidence="15">
    <location>
        <begin position="6294"/>
        <end position="6303"/>
    </location>
</feature>
<keyword evidence="6 17" id="KW-0732">Signal</keyword>
<dbReference type="PROSITE" id="PS50268">
    <property type="entry name" value="CADHERIN_2"/>
    <property type="match status" value="7"/>
</dbReference>
<evidence type="ECO:0000256" key="7">
    <source>
        <dbReference type="ARBA" id="ARBA00022737"/>
    </source>
</evidence>
<keyword evidence="9" id="KW-0130">Cell adhesion</keyword>
<feature type="region of interest" description="Disordered" evidence="15">
    <location>
        <begin position="4035"/>
        <end position="4060"/>
    </location>
</feature>
<evidence type="ECO:0000259" key="18">
    <source>
        <dbReference type="PROSITE" id="PS50268"/>
    </source>
</evidence>
<dbReference type="SMART" id="SM01225">
    <property type="entry name" value="G8"/>
    <property type="match status" value="2"/>
</dbReference>
<dbReference type="InterPro" id="IPR008972">
    <property type="entry name" value="Cupredoxin"/>
</dbReference>
<dbReference type="InterPro" id="IPR014756">
    <property type="entry name" value="Ig_E-set"/>
</dbReference>
<dbReference type="InterPro" id="IPR006626">
    <property type="entry name" value="PbH1"/>
</dbReference>
<dbReference type="SMART" id="SM00710">
    <property type="entry name" value="PbH1"/>
    <property type="match status" value="8"/>
</dbReference>
<keyword evidence="11 16" id="KW-0472">Membrane</keyword>
<feature type="region of interest" description="Disordered" evidence="15">
    <location>
        <begin position="3979"/>
        <end position="4003"/>
    </location>
</feature>
<feature type="domain" description="Cadherin" evidence="18">
    <location>
        <begin position="5097"/>
        <end position="5207"/>
    </location>
</feature>
<dbReference type="GO" id="GO:0009653">
    <property type="term" value="P:anatomical structure morphogenesis"/>
    <property type="evidence" value="ECO:0007669"/>
    <property type="project" value="UniProtKB-ARBA"/>
</dbReference>
<evidence type="ECO:0000256" key="10">
    <source>
        <dbReference type="ARBA" id="ARBA00022989"/>
    </source>
</evidence>
<dbReference type="InterPro" id="IPR055401">
    <property type="entry name" value="CEMIP_beta-hel_dom"/>
</dbReference>
<dbReference type="FunFam" id="2.60.40.60:FF:000015">
    <property type="entry name" value="FAT atypical cadherin 1"/>
    <property type="match status" value="2"/>
</dbReference>
<evidence type="ECO:0000256" key="4">
    <source>
        <dbReference type="ARBA" id="ARBA00022475"/>
    </source>
</evidence>
<keyword evidence="4" id="KW-1003">Cell membrane</keyword>
<evidence type="ECO:0000256" key="2">
    <source>
        <dbReference type="ARBA" id="ARBA00004236"/>
    </source>
</evidence>
<sequence>MPPKVLLFWYIFTVGCSAIGASLVKEPYVKSIDPTQGSLQGGTMLHVHGEGFARDQFSFLDANLGNKVLFKSDKHEVECDIVPTDVSAKRIACETRPSPTASEGEYELMMFVNGKKVTKLCERRQRLCRFKFYKWSTPTIDNFQPRAAGPGTPVKISGRIHTTQFSRLSQGFSPDKKEITRVYVGLECNPFNEDKNELFGAEIGNCGFTPNCLGSFTCLPKAQTPDSHKVSYLVSGIGRSKVDKNLWRVNRDQELYIYQTHSVIHNVSPSSGSLDGGTVVTIEGLGFSEIPANVMVSVAGVECKILTTSYTQITCLTGPRGDVRNVYQGSRGLLREIWKSTVKSNLPDIASLTSDAPDYHVEFWSESSAPEVDTFQRTSPYSSKITGFFIPSQSDNYTFYIRSDDTSELYLSTGDPADKTKIASCSSATRDWNQVQKSDRIPLEANKQYYIEAYHTDYGHDHHVAIRVGLEKTSHTNAKVGAARDEQQRIKISSTIHWETQNLDFSNWNEDEKVCEIQQLSITFLQCEQSNVSSCLNNFTLSYEDETVPMSLEETNISVLENKLMGLQAFQNRGPIRVDLVNTTEANITIFNISYCFTDPRGVKMLNGAVADKKALSLNITRLVAGESAQDFQLVFDDQPHLPSKALQSGFSKQNIEDVLKDWFSVKCELSRKLAGYIFYEEYDGEIQGQESGERVSDKEPFCGRYSLKNPTIIFKAGYSGFFRISAMPYRISKYKEVCFAYKGPVKDELKFQIRYKEHSGMIYRSHTFPFVRSSSRESWGFSCINVWEKLLAVYEVEIALKAEMNGIEIVRLAGDGQYDIFVDNVWIGKERIDVTRTRNAAKPNGFIVKEFSIAKNDKNWTISLLPGDCGSHIPLLAVVNADRNADSTRDSAVFTKKGLNSSALVTRLQKASPRVRGTFNIHYHGKVVTDVPANITDMRLKDRLEEEFEEGVLAVERSGTCAGFEWTVTWETFGGDHPEMQVNGDSLSGNEVSLSVQTIQNGGLFLEPIPGEFLRTPHSSGQVVVVVNGITGSCLGNNCSFNYSIAQTPQLTSLSPTSGTGGPVGMGTVITLGGSGFSTVNEDNVVTIGGSPCVVQTSAEDSITCRADYGPGGSHEVKLTVKGKGMATNDQRLNFTYVISATSVTPSSGSTAGGRQITIYGSGFGNDVRRAFVSLDGAACEVIAVNMSHIDCVTSAHGAGAVSVEVSIDDSSATLLNSFAYNASLNIQVTSVSPLEGTVNGGDVITISGSGFHKTTEVKLGSESCVIQSLSSVEITCTTPRHSPGTFPIRVVTPGKGFAVIPGQYQQFVFVFSVFSISPLNGSLAGGTFVTITGQGFTCNASHTNITIRGKPCRIRSCNRTHMICETMDVFKTVTVENSGLHPVYGPRYEWKPKHVTCHQGDTVEWRWYGLDHTEVYYSVHQTTDSSTDTYDGTGFQSARSLTGIFRHRFLEPGVYYFSGSGSVPMKGVIKVLPFKTSTGIITFKIDDYEAIYNLTSPSNPSPTCASGRLDPISGCNSSSVSDESGRSFTYTPCSTPKVSSVSPAEGTSDTVITIRGDGFSDESCHNEVTFNSHACQIISSDDTTITCRLSTADFPPAGKELHVAVRVLNRGLALVKTASNQTFTFKPSVAAISPTAGSLAGGTRLTISGHGFSHTSNDNTVVIGGTNCDVINSTYTEIICVTRASTTTQSQQVIIRVSGSESDCGAANSAGCEYTFSTDRTPVVSTKTPETITTPQTVFRFIVSGLPSETSDVSVKVGNSNCSVVSIASTLLTCEIEGSPVGSHKIVIHVSGKGNAQFDGSVSDIVTTEAKVTSVSPSQSSIHGGLTVTITGNGFDPSPGKTSVAIENVPCVIVSVTFGEIKCTTPPHAADNSVPLQVAVAGGSSFPAASIAYTLSQTPVVSSLSQSSGKGGDTLTLSGSGLDSLSQYGEVVITIGDAPCAVSSSTSSSVVCNLAARAAGSYKVNVLVPGKGKAESSLFFEYSVGINSVVPNESGLGGGRVLGLQGYGFDKSAVITVCGVVCPVQSSNASSTTQISCEAPVHPNHAAGIDQQCDVVITLSGLTFTLAGSFTYKAAMTSTIMSVTPSRGGTGGGTSITIRGTGFSNTLSDNVVTIDGTPCVISSASTSEIICTTGSHRRTIKTKITVEVGTKGKAVNVDVYYFYVDVWSSQFTWGNKPPPKAGDVVFINKGQTILLDIDTPVLNLILIQGGKLMFDREKPSLHLQAEKILITDKGALQVGTEDNPFPGKATITLHGHVRSREMPVYGTKMIALREGTLDLHGQHVPITWTRLGATADVGATELHLTQAVTWKPGDQIVLAPTGKSQREFEELTIVAVRNGNKTLQIKPPLKYKHISIVQSFDGKHIVETRAEVGYLTRNVLVKGSEHLDWEGTVETCSKDFAPGQFQTQTCFQGRFGEESGQDEFGVQIMIHPPEQDRDLVQARFSHVEITHAGQAFRLGRYPIHFHLGGSVNGSYVIGCAIHHSFNRAITMHGVDNIRVSRNVVFHVRGNTVFMEDGIEKGNVVTYNLAIFVMPSSSTLNVDITPAAFWVTNANNTVSHNAAAGGSHFGFWYQMFEHPDGPSFRADYCPRMVFMHEFFNNSAHSCGRYGLWIFPTYHPLRGGRCNSVIAEPAVFKRFIAYNNMRGAEAVEVGAVQMHEFTMLDNDIAGIEYVFADQKDAPWGGPLIKNSLIVGHSFLSKGLELKVSSNTLCTESGLKLPQHSKLVVENVTFVNFNRSGCTCFSTCAQCAEFKKRGGWTILTSKLHFVHSERLLSFHWAHEAVIHDQDGSLTGFVGGSVVPTNANLPPQHCRVSAQCSYGPHNGSICDDSVKFRRLAMNDVSPSSLLGKNVLLSNKHGTDKVPFCLKCGTHPNGWVMTVIVGDNFTLAFEHAEHISNITYSAKVYELEKNDYVWISHNLTQKPDHCTTTGRYQNITDVFPSADARHGSLSFMNETKVLRYIASGKDGARTINNNIVPRKIDLQCWRCYYLDCITPTRPPPPKGRPAVFQRWSVVDDWEGTEPLYGGFGRRLPHNGSDVMILREWYMLADIQLPYMNKLLIYGTLEIEDRPGEDMVINASIIFITGGLIVGWPDKPYLSNLLIILQGDIHSEEYDPTESLNVGSKAIAVFGFMWLHGKPKSVCWTKLGVTAEIGDRHLTLKEPVDWTVRDEIVISSTTVEPMQAEKVRIAAISPDRLNLTLDVPLQFKHIAETHRAGNWSYTIAAEVGHLTNNIVIMGAERGREESFGCRVLVKGTARIEYVEIAYCGQDGYTDDFDPRFSLAFAKAGDVVGNSSYVRCNAIHDGFNTGIGVFWTNNLTVEDNVVHRTVGSSIQVAGKFNRVWRNLVVYCIALGGYENRNEDIEMHWKAAIEVHKGENVILINNTVAGAERFGYLIDGVKCASKDSVPENTDAGNEVHSAWHGIHLAYQEGVPEISMIRGFLTWRNVFYGVFIYPQYSVIVDNLIAVDNTVGLIPYIWGPAALTHRTEDKFFILRNSLIVGTSPKYDCADDNIVPAAKKPYEGKGFFIRPCQDHDSLPPCGKIGVMITHFPSGPGLGPRMSWETSASYPAINGYTFYENVTFSGFQDTCGKRHRAIGLNTIIGDIFHPVDVRGLHFDSVDEISKLLFAVSTTGWINPSDCVDMDCDARRQLLVRDLDGSLTGAVGSSVISMAEYQWNGEPAFGLGDYRIPKAALTRVDGSRLNISVVAPHKGIIRGTRDHSICSWYADWNAYKCNSDDYRMLVIESLDPDTETRRLSPVAIIGNGYVNLLNGPQDHGWCLGYTCQERISTFYGIVATGTNYSLYFTSNEPQKLRLHLLNSDATDVIRLGVFYKKPQRQDVYVNNVFVFPKNGESGANGYALRPIPDGAPADYYVPPLTSHNGANYYDRKLSTLFVVLRGSVPVDLRVMPVVQVKLGVKAVTIDDFFKENLLSNLVHLLGIDPSRVRIVDIVSESGSRRRRKRSSGGVFNVLIEIGDSPPTTNGSISSSNSSSNYTGTNSTSSVEELKQVGDSLVEKVQTGELSQQAQLEVVSLSITDPLPEPVDPTGGVRATNETGGPNITDNSTLRYDQLQAVDEAEAPSNSFSFRIPNRLEVFTEPNGGNETVPFTIQPKVKMVDIDGHLVTTLGHGSLSNWTVTASILNGTGDAMAVLEGNVTVTFVDGWANFTDLSITHNASDYKLLFNVSKPVASHFNATSQAFEIKERILYFTISVQPDDANETVEFGKQPRIEVRDTANGEIVDNTGWKGRKWLFIASLANPGDNDGHLNGTTTVEFVQGVAQFTNLSVDISGENYILSLQASTVPASRYAFSGTSSAFNVSERQFYIKIAQQPGDCNDTVICGRQPILEIRTVFPDAIVDNIGWRGRTWKINATMVDVSNSLLNGTNVLSVPVSGRVNFNDLNFYDVAPGYKMEFTVITEPSSSYSGLSILSDVFNVSSREFYLEVITQPDNANQSEIIGVGPVVEVRDVGTRKRGHPLKGDWSIAVSLKPSALNGTLSGVLNETVNEERVEFSALTISYYGIDYQFAFESNYGHTVYSQPFEVKYVNDYSPVFDPLQGFYNATISEGALIGSFVATVTATDQDSGSQGDVYYSLVAGNTGNKFEVDSVTGNITTIGEVDRETTAVFTLTVRASDGAVPDKVRYTDRAVKVTISDINDNAPSFNTPSIPIAFSEATNVSDVIFTLQANDPDEGLNSELRYVILSGNDGGLFVVDSESGDVRLNMSCDLEQETRPVLNHSLEIFVKDLGTPQSLNSSVVLHISITPANEFTPQLLHGPSYNFSFPENAAVGDGVPVVQVNATDQDYGDQGRISFVIVSGNTEGKFVINSSSGELRLVSMLDYETSPSYTLVIHARDNDPAGNVRFVVFTVKVTVLDMNDNVPTFSQSQYAVNVGEDTALGSSVFRFFASDPDGGLNGLVSYSLVVNDSTDLWLLNASTGELTVNASLDMDQRQISKWMETLVVIAKDAGTPVLYSNTTLVIDILIRNEFSPSFSAADISVTVSEDIAKGSVIYRANASDADFGSDGEIRYSIIGGNNDLKFFMNSVTGEITTLDALDRESKGQYDLVIQAQDQSSSTRKSGTTTVHLSLADVNDNTPSFASNHYYTTVNENVTIGGDVFTVTATDPDLGTNGDLVYSITSGNDRGFFSIESAQGVIRAAKNLDLETQSHTADRTYSLLVFVTDRGSPVPLNNSVSVTITVQNVNEFPPMLLHSDNQVIELSENASLASVVFDVNATDGDYGEDGVLSYSITAENSLGFFAINSSTVSDNSLTVRNRKQVTLSLQIRVTNIQDSVDYTAEVQMINPYIASPANPAGVAGIAGKSALEVHLVYKNGSLVNITKESHRYTLDGVTKSNDLFHIETIDGTPFVVANGNGMSGMGKLLVHVTNVQTIEVNVTVVGNSSFSAKVLPFPEVPNALEVRELKQIIPGIYQRVLVKAVLTLTNGDQVDVSNSINTSFVLTNAQQVGASFEFGPIPQNLLSISGRSSSGIVSLQVTFAHALSVSIDLSLSSSVLEIIAITRFGLKQVNTTLSGFPGITTASAFAEMKMKDGSIHLLDNFTMYSGLLAFNSSDPAAASVDSVSGVVTLMSDSHSMVSITATALSNASVTAVVAFYCNLLPGVGEADIGASQGPAIPSLTTNGIWRMPVRLNPGALGILAVHVEVSFSASDIRLDSIATDLPYSVSENKLTIFGPLGESKALSEDVAEVVFTSLRNGVPQVSLSSFATVDKELRSVPSKQETSCSNVVLGDVNLDCSFDIIDVAFITAYVASSKTGFTDSLGTKMKTLSSSQKSTMDVNWNEAIEDEDAFFLSFIFLEKAKFVLELNYKLPNHEKSSSDKCDLQLEVKLANKDMTTALPPQAEAYFLFSHSSANVAQELSQTVFTSGTKIDVESSSPVRGIVKAVYDNERFLVASDKSSLEASDVGVSIVQVVSFNGQKLISSMFLASDVVSMGELDSAWVRTQAISGFKAQRKVQFSESTETCKSALVTMNMKIIFDGEYDNIVKGKEKDFEAYCLSKLTTYYPDATITGCKVSKGSIVVAFNMTVPESKRNATVAKVWDDVINGMTLDFNGETITTLPRMLVDGKEFSTETVEAPRDENRMPVIIVIIASVAAFVVIFIAVVFIYIICRRKQRVVKVSPSPPGTPETSVQSEKGIEYLEHESKYMTHSSNPSLASLPRFAAESPEFKRPTPLPFADVVEPAFEEKEEQILDTQETTAAPRQDSADLPKTMVAFPKDSYKKRSPSPPSQSQSSLKSLQNSLALSHSTIESKSGVESPVVVSSVVSVESPPVSPSGFSADHEEKGAQEDIRQDAQLRKRACDLSSIADELHCIHFFRAPDSNIRRVKMQVKVVRPNPELGVLAHMAGVVKVNPSGTLQELRQDISRSLPGHLGSVQYLLLSRKFKVIDPRTEGQLIVSGVYKQTIYVKVFHGAENCAYFCPCGNAAYVWCLKCNVQGYCGEDCREQDESDHAKFCSSNKAKTMEATRSRRLSKTKKQ</sequence>
<comment type="subcellular location">
    <subcellularLocation>
        <location evidence="2">Cell membrane</location>
    </subcellularLocation>
    <subcellularLocation>
        <location evidence="3">Cell projection</location>
    </subcellularLocation>
    <subcellularLocation>
        <location evidence="1">Membrane</location>
        <topology evidence="1">Single-pass membrane protein</topology>
    </subcellularLocation>
</comment>
<feature type="chain" id="PRO_5042109527" evidence="17">
    <location>
        <begin position="19"/>
        <end position="6492"/>
    </location>
</feature>
<dbReference type="GO" id="GO:0005886">
    <property type="term" value="C:plasma membrane"/>
    <property type="evidence" value="ECO:0007669"/>
    <property type="project" value="UniProtKB-SubCell"/>
</dbReference>
<dbReference type="GO" id="GO:0007156">
    <property type="term" value="P:homophilic cell adhesion via plasma membrane adhesion molecules"/>
    <property type="evidence" value="ECO:0007669"/>
    <property type="project" value="InterPro"/>
</dbReference>
<evidence type="ECO:0000256" key="1">
    <source>
        <dbReference type="ARBA" id="ARBA00004167"/>
    </source>
</evidence>
<dbReference type="PANTHER" id="PTHR46769">
    <property type="entry name" value="POLYCYSTIC KIDNEY AND HEPATIC DISEASE 1 (AUTOSOMAL RECESSIVE)-LIKE 1"/>
    <property type="match status" value="1"/>
</dbReference>
<evidence type="ECO:0000259" key="20">
    <source>
        <dbReference type="PROSITE" id="PS51820"/>
    </source>
</evidence>
<evidence type="ECO:0000256" key="3">
    <source>
        <dbReference type="ARBA" id="ARBA00004316"/>
    </source>
</evidence>
<feature type="region of interest" description="Disordered" evidence="15">
    <location>
        <begin position="6283"/>
        <end position="6303"/>
    </location>
</feature>
<dbReference type="PROSITE" id="PS51820">
    <property type="entry name" value="PA14"/>
    <property type="match status" value="1"/>
</dbReference>
<dbReference type="GO" id="GO:0042995">
    <property type="term" value="C:cell projection"/>
    <property type="evidence" value="ECO:0007669"/>
    <property type="project" value="UniProtKB-SubCell"/>
</dbReference>
<reference evidence="21" key="2">
    <citation type="journal article" date="2023" name="Science">
        <title>Genomic signatures of disease resistance in endangered staghorn corals.</title>
        <authorList>
            <person name="Vollmer S.V."/>
            <person name="Selwyn J.D."/>
            <person name="Despard B.A."/>
            <person name="Roesel C.L."/>
        </authorList>
    </citation>
    <scope>NUCLEOTIDE SEQUENCE</scope>
    <source>
        <strain evidence="21">K2</strain>
    </source>
</reference>
<dbReference type="Proteomes" id="UP001249851">
    <property type="component" value="Unassembled WGS sequence"/>
</dbReference>
<keyword evidence="7" id="KW-0677">Repeat</keyword>
<keyword evidence="5 16" id="KW-0812">Transmembrane</keyword>
<dbReference type="SMART" id="SM00758">
    <property type="entry name" value="PA14"/>
    <property type="match status" value="1"/>
</dbReference>
<dbReference type="SMART" id="SM00429">
    <property type="entry name" value="IPT"/>
    <property type="match status" value="12"/>
</dbReference>
<dbReference type="CDD" id="cd11304">
    <property type="entry name" value="Cadherin_repeat"/>
    <property type="match status" value="7"/>
</dbReference>
<dbReference type="InterPro" id="IPR036439">
    <property type="entry name" value="Dockerin_dom_sf"/>
</dbReference>
<dbReference type="Gene3D" id="1.10.1330.10">
    <property type="entry name" value="Dockerin domain"/>
    <property type="match status" value="1"/>
</dbReference>
<evidence type="ECO:0000256" key="6">
    <source>
        <dbReference type="ARBA" id="ARBA00022729"/>
    </source>
</evidence>
<dbReference type="PROSITE" id="PS51257">
    <property type="entry name" value="PROKAR_LIPOPROTEIN"/>
    <property type="match status" value="1"/>
</dbReference>
<dbReference type="Pfam" id="PF24606">
    <property type="entry name" value="CEMIP_beta-hel"/>
    <property type="match status" value="2"/>
</dbReference>